<dbReference type="EMBL" id="JAGHQM010001835">
    <property type="protein sequence ID" value="KAH0551683.1"/>
    <property type="molecule type" value="Genomic_DNA"/>
</dbReference>
<proteinExistence type="predicted"/>
<feature type="region of interest" description="Disordered" evidence="1">
    <location>
        <begin position="266"/>
        <end position="292"/>
    </location>
</feature>
<protein>
    <recommendedName>
        <fullName evidence="2">R3H-associated N-terminal domain-containing protein</fullName>
    </recommendedName>
</protein>
<feature type="compositionally biased region" description="Low complexity" evidence="1">
    <location>
        <begin position="273"/>
        <end position="286"/>
    </location>
</feature>
<accession>A0A9P8L333</accession>
<feature type="region of interest" description="Disordered" evidence="1">
    <location>
        <begin position="1"/>
        <end position="21"/>
    </location>
</feature>
<name>A0A9P8L333_9PEZI</name>
<feature type="compositionally biased region" description="Polar residues" evidence="1">
    <location>
        <begin position="7"/>
        <end position="21"/>
    </location>
</feature>
<organism evidence="3 4">
    <name type="scientific">Trichoglossum hirsutum</name>
    <dbReference type="NCBI Taxonomy" id="265104"/>
    <lineage>
        <taxon>Eukaryota</taxon>
        <taxon>Fungi</taxon>
        <taxon>Dikarya</taxon>
        <taxon>Ascomycota</taxon>
        <taxon>Pezizomycotina</taxon>
        <taxon>Geoglossomycetes</taxon>
        <taxon>Geoglossales</taxon>
        <taxon>Geoglossaceae</taxon>
        <taxon>Trichoglossum</taxon>
    </lineage>
</organism>
<feature type="domain" description="R3H-associated N-terminal" evidence="2">
    <location>
        <begin position="68"/>
        <end position="180"/>
    </location>
</feature>
<dbReference type="AlphaFoldDB" id="A0A9P8L333"/>
<evidence type="ECO:0000313" key="4">
    <source>
        <dbReference type="Proteomes" id="UP000750711"/>
    </source>
</evidence>
<dbReference type="Pfam" id="PF13902">
    <property type="entry name" value="R3H-assoc"/>
    <property type="match status" value="1"/>
</dbReference>
<evidence type="ECO:0000259" key="2">
    <source>
        <dbReference type="Pfam" id="PF13902"/>
    </source>
</evidence>
<keyword evidence="4" id="KW-1185">Reference proteome</keyword>
<dbReference type="Proteomes" id="UP000750711">
    <property type="component" value="Unassembled WGS sequence"/>
</dbReference>
<evidence type="ECO:0000313" key="3">
    <source>
        <dbReference type="EMBL" id="KAH0551683.1"/>
    </source>
</evidence>
<dbReference type="InterPro" id="IPR025952">
    <property type="entry name" value="R3H-assoc_dom"/>
</dbReference>
<comment type="caution">
    <text evidence="3">The sequence shown here is derived from an EMBL/GenBank/DDBJ whole genome shotgun (WGS) entry which is preliminary data.</text>
</comment>
<feature type="region of interest" description="Disordered" evidence="1">
    <location>
        <begin position="50"/>
        <end position="112"/>
    </location>
</feature>
<sequence>MAIFPNLHTSAQHAQSPSVEQVTDTLHTVTISSPVATGTNATSTSTLFIPLDEEQPRPASAGHLPRRREPLRRDSLKRREALLKGKEGSRRRQRWENDHLLNNPHAQPPLPSDWEVGPTYPRHGTVPYYLAPLWDAEVAARRKAERAAARKNGTKKGRDIPKEKLTAGKVPRELRETMKRARGAKGLLQRLEEEVRGFLETWEERERRKEAQENEGKEEYDSGDEEIVFVGRDVTTSERPSKPAKGKKRGEQELLMDKLVCDGPVDDRGATFGYSSPPSPTGGLSSFHLSLH</sequence>
<feature type="region of interest" description="Disordered" evidence="1">
    <location>
        <begin position="204"/>
        <end position="254"/>
    </location>
</feature>
<evidence type="ECO:0000256" key="1">
    <source>
        <dbReference type="SAM" id="MobiDB-lite"/>
    </source>
</evidence>
<gene>
    <name evidence="3" type="ORF">GP486_007101</name>
</gene>
<reference evidence="3" key="1">
    <citation type="submission" date="2021-03" db="EMBL/GenBank/DDBJ databases">
        <title>Comparative genomics and phylogenomic investigation of the class Geoglossomycetes provide insights into ecological specialization and systematics.</title>
        <authorList>
            <person name="Melie T."/>
            <person name="Pirro S."/>
            <person name="Miller A.N."/>
            <person name="Quandt A."/>
        </authorList>
    </citation>
    <scope>NUCLEOTIDE SEQUENCE</scope>
    <source>
        <strain evidence="3">CAQ_001_2017</strain>
    </source>
</reference>
<feature type="compositionally biased region" description="Basic and acidic residues" evidence="1">
    <location>
        <begin position="67"/>
        <end position="99"/>
    </location>
</feature>
<feature type="compositionally biased region" description="Basic and acidic residues" evidence="1">
    <location>
        <begin position="204"/>
        <end position="220"/>
    </location>
</feature>